<feature type="chain" id="PRO_5034156989" description="Porin" evidence="1">
    <location>
        <begin position="23"/>
        <end position="272"/>
    </location>
</feature>
<reference evidence="2" key="1">
    <citation type="journal article" date="2018" name="Genome Biol.">
        <title>SKESA: strategic k-mer extension for scrupulous assemblies.</title>
        <authorList>
            <person name="Souvorov A."/>
            <person name="Agarwala R."/>
            <person name="Lipman D.J."/>
        </authorList>
    </citation>
    <scope>NUCLEOTIDE SEQUENCE</scope>
    <source>
        <strain evidence="2">BCW_3452</strain>
    </source>
</reference>
<feature type="signal peptide" evidence="1">
    <location>
        <begin position="1"/>
        <end position="22"/>
    </location>
</feature>
<proteinExistence type="predicted"/>
<reference evidence="2" key="2">
    <citation type="submission" date="2019-01" db="EMBL/GenBank/DDBJ databases">
        <authorList>
            <consortium name="NCBI Pathogen Detection Project"/>
        </authorList>
    </citation>
    <scope>NUCLEOTIDE SEQUENCE</scope>
    <source>
        <strain evidence="2">BCW_3452</strain>
    </source>
</reference>
<dbReference type="RefSeq" id="WP_038940075.1">
    <property type="nucleotide sequence ID" value="NZ_CP035783.1"/>
</dbReference>
<evidence type="ECO:0008006" key="3">
    <source>
        <dbReference type="Google" id="ProtNLM"/>
    </source>
</evidence>
<dbReference type="EMBL" id="DACRBY010000012">
    <property type="protein sequence ID" value="HAS8540404.1"/>
    <property type="molecule type" value="Genomic_DNA"/>
</dbReference>
<protein>
    <recommendedName>
        <fullName evidence="3">Porin</fullName>
    </recommendedName>
</protein>
<organism evidence="2">
    <name type="scientific">Vibrio vulnificus</name>
    <dbReference type="NCBI Taxonomy" id="672"/>
    <lineage>
        <taxon>Bacteria</taxon>
        <taxon>Pseudomonadati</taxon>
        <taxon>Pseudomonadota</taxon>
        <taxon>Gammaproteobacteria</taxon>
        <taxon>Vibrionales</taxon>
        <taxon>Vibrionaceae</taxon>
        <taxon>Vibrio</taxon>
    </lineage>
</organism>
<keyword evidence="1" id="KW-0732">Signal</keyword>
<dbReference type="Proteomes" id="UP000863257">
    <property type="component" value="Unassembled WGS sequence"/>
</dbReference>
<gene>
    <name evidence="2" type="ORF">I7730_11465</name>
</gene>
<name>A0A8H9N077_VIBVL</name>
<sequence length="272" mass="30427">MTNNKKITLASALILFSSYALSEEQMAKEDAPDPGDHTKVSSVINLTYGKQSFGEQDNDVVQIQGQVSGKKSNENLFLGQLTVQGREGGKVGSDDFNLSQVRARYFEVSHTEWQHAPMVGVSLDYIETSFADAVSDRLFAVGGLIRVNTPFKNWLSFPILAAAVGKNNNTYSRLGLVDDYSYGVQFNFLNSIYLHKNGTHIQVNPQFSSLDFGGSVGTVNQLQLDLAFQAPFTDDRKHWGKVTYTEFFDDTEQSFGHNRQGTELKFTYSYYF</sequence>
<dbReference type="AlphaFoldDB" id="A0A8H9N077"/>
<evidence type="ECO:0000313" key="2">
    <source>
        <dbReference type="EMBL" id="HAS8540404.1"/>
    </source>
</evidence>
<comment type="caution">
    <text evidence="2">The sequence shown here is derived from an EMBL/GenBank/DDBJ whole genome shotgun (WGS) entry which is preliminary data.</text>
</comment>
<evidence type="ECO:0000256" key="1">
    <source>
        <dbReference type="SAM" id="SignalP"/>
    </source>
</evidence>
<accession>A0A8H9N077</accession>